<accession>A0AAN8PE31</accession>
<protein>
    <submittedName>
        <fullName evidence="1">Uncharacterized protein</fullName>
    </submittedName>
</protein>
<sequence>MESQRDQSSDYSQRLITRAFYQYIQCLHHLANLAEPSTCFKKKENELNRFIRPARSNPEIVNKIHEINAEWSAKIRYELRQHYQEQLYWSLENVADHHYNHTGEQVMDMGHRALAWAKKNYGKRLRQQTIDTSGVSSQCASHPTRVSGITQLNESDQTVASAAITKATPQAPCKIPKAC</sequence>
<comment type="caution">
    <text evidence="1">The sequence shown here is derived from an EMBL/GenBank/DDBJ whole genome shotgun (WGS) entry which is preliminary data.</text>
</comment>
<keyword evidence="2" id="KW-1185">Reference proteome</keyword>
<dbReference type="AlphaFoldDB" id="A0AAN8PE31"/>
<organism evidence="1 2">
    <name type="scientific">Patella caerulea</name>
    <name type="common">Rayed Mediterranean limpet</name>
    <dbReference type="NCBI Taxonomy" id="87958"/>
    <lineage>
        <taxon>Eukaryota</taxon>
        <taxon>Metazoa</taxon>
        <taxon>Spiralia</taxon>
        <taxon>Lophotrochozoa</taxon>
        <taxon>Mollusca</taxon>
        <taxon>Gastropoda</taxon>
        <taxon>Patellogastropoda</taxon>
        <taxon>Patelloidea</taxon>
        <taxon>Patellidae</taxon>
        <taxon>Patella</taxon>
    </lineage>
</organism>
<gene>
    <name evidence="1" type="ORF">SNE40_017419</name>
</gene>
<evidence type="ECO:0000313" key="2">
    <source>
        <dbReference type="Proteomes" id="UP001347796"/>
    </source>
</evidence>
<dbReference type="EMBL" id="JAZGQO010000011">
    <property type="protein sequence ID" value="KAK6174074.1"/>
    <property type="molecule type" value="Genomic_DNA"/>
</dbReference>
<evidence type="ECO:0000313" key="1">
    <source>
        <dbReference type="EMBL" id="KAK6174074.1"/>
    </source>
</evidence>
<dbReference type="Proteomes" id="UP001347796">
    <property type="component" value="Unassembled WGS sequence"/>
</dbReference>
<proteinExistence type="predicted"/>
<name>A0AAN8PE31_PATCE</name>
<reference evidence="1 2" key="1">
    <citation type="submission" date="2024-01" db="EMBL/GenBank/DDBJ databases">
        <title>The genome of the rayed Mediterranean limpet Patella caerulea (Linnaeus, 1758).</title>
        <authorList>
            <person name="Anh-Thu Weber A."/>
            <person name="Halstead-Nussloch G."/>
        </authorList>
    </citation>
    <scope>NUCLEOTIDE SEQUENCE [LARGE SCALE GENOMIC DNA]</scope>
    <source>
        <strain evidence="1">AATW-2023a</strain>
        <tissue evidence="1">Whole specimen</tissue>
    </source>
</reference>